<protein>
    <recommendedName>
        <fullName evidence="6">Ankyrin</fullName>
    </recommendedName>
</protein>
<dbReference type="Gene3D" id="1.25.40.20">
    <property type="entry name" value="Ankyrin repeat-containing domain"/>
    <property type="match status" value="1"/>
</dbReference>
<dbReference type="PROSITE" id="PS50297">
    <property type="entry name" value="ANK_REP_REGION"/>
    <property type="match status" value="1"/>
</dbReference>
<evidence type="ECO:0000313" key="4">
    <source>
        <dbReference type="EMBL" id="KAF3074396.1"/>
    </source>
</evidence>
<evidence type="ECO:0000256" key="1">
    <source>
        <dbReference type="ARBA" id="ARBA00022737"/>
    </source>
</evidence>
<evidence type="ECO:0000256" key="3">
    <source>
        <dbReference type="PROSITE-ProRule" id="PRU00023"/>
    </source>
</evidence>
<evidence type="ECO:0000256" key="2">
    <source>
        <dbReference type="ARBA" id="ARBA00023043"/>
    </source>
</evidence>
<dbReference type="PROSITE" id="PS50088">
    <property type="entry name" value="ANK_REPEAT"/>
    <property type="match status" value="1"/>
</dbReference>
<name>A0A9P4XJW7_9HYPO</name>
<dbReference type="SUPFAM" id="SSF48403">
    <property type="entry name" value="Ankyrin repeat"/>
    <property type="match status" value="1"/>
</dbReference>
<comment type="caution">
    <text evidence="4">The sequence shown here is derived from an EMBL/GenBank/DDBJ whole genome shotgun (WGS) entry which is preliminary data.</text>
</comment>
<keyword evidence="2 3" id="KW-0040">ANK repeat</keyword>
<keyword evidence="1" id="KW-0677">Repeat</keyword>
<feature type="repeat" description="ANK" evidence="3">
    <location>
        <begin position="488"/>
        <end position="515"/>
    </location>
</feature>
<dbReference type="InterPro" id="IPR002110">
    <property type="entry name" value="Ankyrin_rpt"/>
</dbReference>
<reference evidence="4 5" key="1">
    <citation type="submission" date="2018-06" db="EMBL/GenBank/DDBJ databases">
        <title>Genome analysis of cellulolytic fungus Trichoderma lentiforme CFAM-422.</title>
        <authorList>
            <person name="Steindorff A.S."/>
            <person name="Formighieri E.F."/>
            <person name="Midorikawa G.E.O."/>
            <person name="Tamietti M.S."/>
            <person name="Ramos E.Z."/>
            <person name="Silva A.S."/>
            <person name="Bon E.P.S."/>
            <person name="Mendes T.D."/>
            <person name="Damaso M.C.T."/>
            <person name="Favaro L.C.L."/>
        </authorList>
    </citation>
    <scope>NUCLEOTIDE SEQUENCE [LARGE SCALE GENOMIC DNA]</scope>
    <source>
        <strain evidence="4 5">CFAM-422</strain>
    </source>
</reference>
<dbReference type="Proteomes" id="UP000801864">
    <property type="component" value="Unassembled WGS sequence"/>
</dbReference>
<accession>A0A9P4XJW7</accession>
<dbReference type="PANTHER" id="PTHR24198:SF165">
    <property type="entry name" value="ANKYRIN REPEAT-CONTAINING PROTEIN-RELATED"/>
    <property type="match status" value="1"/>
</dbReference>
<dbReference type="EMBL" id="QLNT01000005">
    <property type="protein sequence ID" value="KAF3074396.1"/>
    <property type="molecule type" value="Genomic_DNA"/>
</dbReference>
<evidence type="ECO:0000313" key="5">
    <source>
        <dbReference type="Proteomes" id="UP000801864"/>
    </source>
</evidence>
<gene>
    <name evidence="4" type="ORF">CFAM422_003623</name>
</gene>
<organism evidence="4 5">
    <name type="scientific">Trichoderma lentiforme</name>
    <dbReference type="NCBI Taxonomy" id="1567552"/>
    <lineage>
        <taxon>Eukaryota</taxon>
        <taxon>Fungi</taxon>
        <taxon>Dikarya</taxon>
        <taxon>Ascomycota</taxon>
        <taxon>Pezizomycotina</taxon>
        <taxon>Sordariomycetes</taxon>
        <taxon>Hypocreomycetidae</taxon>
        <taxon>Hypocreales</taxon>
        <taxon>Hypocreaceae</taxon>
        <taxon>Trichoderma</taxon>
    </lineage>
</organism>
<evidence type="ECO:0008006" key="6">
    <source>
        <dbReference type="Google" id="ProtNLM"/>
    </source>
</evidence>
<dbReference type="AlphaFoldDB" id="A0A9P4XJW7"/>
<dbReference type="PANTHER" id="PTHR24198">
    <property type="entry name" value="ANKYRIN REPEAT AND PROTEIN KINASE DOMAIN-CONTAINING PROTEIN"/>
    <property type="match status" value="1"/>
</dbReference>
<dbReference type="InterPro" id="IPR036770">
    <property type="entry name" value="Ankyrin_rpt-contain_sf"/>
</dbReference>
<proteinExistence type="predicted"/>
<sequence length="515" mass="56902">MDGKVSVTKLLLQNRANVNFHGRYLEDYPDKSDIHTLFLYNGEISLLGLAAKRGDIGMMCMLLNAGADIDGPHDSPYCPLILALEGKHYSAAEILVQAGADVPLAEAKQFELSKRKNWTICGDKCLIDYLHVDGQSCLYLLNTLVSNGAKSPYIAIMQAVESNNAEFALTILRRLGAFEEEPGDLGHDAIHCAIILEKKELVWRFHLAGLPLAKAVRWIPSEEMLDFLESLGIISDIPCTNWAGIIGAARILEKQTLAQRLMLLSTSSCTDRPLPTFPLPEMASWQHEMEYLRQDITQGLPSSELVLRVAGWSSEAFTSPMLDIADPVVPIMGLFLVHAHNLSLPAAAHVVGNGLLQSIGLLLDASGDAITARTHLSEYYNLHQWLKNETVPDRFIDGMDWCAQRAMTGKCHCKGNFWLECDSFNEKSVLVSIAIWGSLPLFQTFLSSFRWSSQDIGKSLAAVLNLRRKRSVIQELLPLHPDPNAIYKGDTILESAAQRTEVSIVRTLLQIGASA</sequence>
<keyword evidence="5" id="KW-1185">Reference proteome</keyword>